<accession>A0A226CWX8</accession>
<evidence type="ECO:0000256" key="1">
    <source>
        <dbReference type="SAM" id="MobiDB-lite"/>
    </source>
</evidence>
<keyword evidence="4" id="KW-1185">Reference proteome</keyword>
<proteinExistence type="predicted"/>
<name>A0A226CWX8_FOLCA</name>
<feature type="region of interest" description="Disordered" evidence="1">
    <location>
        <begin position="30"/>
        <end position="49"/>
    </location>
</feature>
<evidence type="ECO:0000313" key="3">
    <source>
        <dbReference type="EMBL" id="OXA37018.1"/>
    </source>
</evidence>
<organism evidence="3 4">
    <name type="scientific">Folsomia candida</name>
    <name type="common">Springtail</name>
    <dbReference type="NCBI Taxonomy" id="158441"/>
    <lineage>
        <taxon>Eukaryota</taxon>
        <taxon>Metazoa</taxon>
        <taxon>Ecdysozoa</taxon>
        <taxon>Arthropoda</taxon>
        <taxon>Hexapoda</taxon>
        <taxon>Collembola</taxon>
        <taxon>Entomobryomorpha</taxon>
        <taxon>Isotomoidea</taxon>
        <taxon>Isotomidae</taxon>
        <taxon>Proisotominae</taxon>
        <taxon>Folsomia</taxon>
    </lineage>
</organism>
<dbReference type="EMBL" id="LNIX01000066">
    <property type="protein sequence ID" value="OXA37018.1"/>
    <property type="molecule type" value="Genomic_DNA"/>
</dbReference>
<dbReference type="Proteomes" id="UP000198287">
    <property type="component" value="Unassembled WGS sequence"/>
</dbReference>
<dbReference type="AlphaFoldDB" id="A0A226CWX8"/>
<evidence type="ECO:0000256" key="2">
    <source>
        <dbReference type="SAM" id="SignalP"/>
    </source>
</evidence>
<keyword evidence="2" id="KW-0732">Signal</keyword>
<feature type="chain" id="PRO_5012307851" evidence="2">
    <location>
        <begin position="25"/>
        <end position="136"/>
    </location>
</feature>
<reference evidence="3 4" key="1">
    <citation type="submission" date="2015-12" db="EMBL/GenBank/DDBJ databases">
        <title>The genome of Folsomia candida.</title>
        <authorList>
            <person name="Faddeeva A."/>
            <person name="Derks M.F."/>
            <person name="Anvar Y."/>
            <person name="Smit S."/>
            <person name="Van Straalen N."/>
            <person name="Roelofs D."/>
        </authorList>
    </citation>
    <scope>NUCLEOTIDE SEQUENCE [LARGE SCALE GENOMIC DNA]</scope>
    <source>
        <strain evidence="3 4">VU population</strain>
        <tissue evidence="3">Whole body</tissue>
    </source>
</reference>
<protein>
    <submittedName>
        <fullName evidence="3">Venom nerve growth factor</fullName>
    </submittedName>
</protein>
<sequence length="136" mass="14966">MKFCTSSGLLCCVVGIALLSPVLARGETEEGKSIPEPAVPEVSNSKSVPQKEGVKVVRFISQKKNRPTHRKSNARTFGMFDRILDSMGFNSITWVPGLRSLMDMNNNGTAMEFIPLGRLIWNRFFGESSASTLLSL</sequence>
<comment type="caution">
    <text evidence="3">The sequence shown here is derived from an EMBL/GenBank/DDBJ whole genome shotgun (WGS) entry which is preliminary data.</text>
</comment>
<feature type="signal peptide" evidence="2">
    <location>
        <begin position="1"/>
        <end position="24"/>
    </location>
</feature>
<evidence type="ECO:0000313" key="4">
    <source>
        <dbReference type="Proteomes" id="UP000198287"/>
    </source>
</evidence>
<gene>
    <name evidence="3" type="ORF">Fcan01_28204</name>
</gene>